<keyword evidence="1" id="KW-0238">DNA-binding</keyword>
<dbReference type="PANTHER" id="PTHR34585:SF22">
    <property type="entry name" value="HELIX-TURN-HELIX DOMAIN-CONTAINING PROTEIN"/>
    <property type="match status" value="1"/>
</dbReference>
<dbReference type="AlphaFoldDB" id="A0A3D9DHJ0"/>
<evidence type="ECO:0000313" key="1">
    <source>
        <dbReference type="EMBL" id="REC77480.1"/>
    </source>
</evidence>
<name>A0A3D9DHJ0_9FLAO</name>
<dbReference type="Proteomes" id="UP000257030">
    <property type="component" value="Unassembled WGS sequence"/>
</dbReference>
<protein>
    <submittedName>
        <fullName evidence="1">DNA-binding protein</fullName>
    </submittedName>
</protein>
<comment type="caution">
    <text evidence="1">The sequence shown here is derived from an EMBL/GenBank/DDBJ whole genome shotgun (WGS) entry which is preliminary data.</text>
</comment>
<sequence length="95" mass="11173">MEISLLTKEDLQEFKIELLLDIERILDEKIQHSGSTPKDIDPEWIRSKSVRAFMNISPATLQNLRVTGKVKFKKVLGSYYYNLSDLKKLFENEKR</sequence>
<dbReference type="OrthoDB" id="1524679at2"/>
<reference evidence="1 2" key="1">
    <citation type="journal article" date="2010" name="Syst. Appl. Microbiol.">
        <title>Four new species of Chryseobacterium from the rhizosphere of coastal sand dune plants, Chryseobacterium elymi sp. nov., Chryseobacterium hagamense sp. nov., Chryseobacterium lathyri sp. nov. and Chryseobacterium rhizosphaerae sp. nov.</title>
        <authorList>
            <person name="Cho S.H."/>
            <person name="Lee K.S."/>
            <person name="Shin D.S."/>
            <person name="Han J.H."/>
            <person name="Park K.S."/>
            <person name="Lee C.H."/>
            <person name="Park K.H."/>
            <person name="Kim S.B."/>
        </authorList>
    </citation>
    <scope>NUCLEOTIDE SEQUENCE [LARGE SCALE GENOMIC DNA]</scope>
    <source>
        <strain evidence="1 2">KCTC 22547</strain>
    </source>
</reference>
<dbReference type="PANTHER" id="PTHR34585">
    <property type="match status" value="1"/>
</dbReference>
<organism evidence="1 2">
    <name type="scientific">Chryseobacterium elymi</name>
    <dbReference type="NCBI Taxonomy" id="395936"/>
    <lineage>
        <taxon>Bacteria</taxon>
        <taxon>Pseudomonadati</taxon>
        <taxon>Bacteroidota</taxon>
        <taxon>Flavobacteriia</taxon>
        <taxon>Flavobacteriales</taxon>
        <taxon>Weeksellaceae</taxon>
        <taxon>Chryseobacterium group</taxon>
        <taxon>Chryseobacterium</taxon>
    </lineage>
</organism>
<proteinExistence type="predicted"/>
<accession>A0A3D9DHJ0</accession>
<gene>
    <name evidence="1" type="ORF">DRF60_10840</name>
</gene>
<dbReference type="EMBL" id="QNUH01000008">
    <property type="protein sequence ID" value="REC77480.1"/>
    <property type="molecule type" value="Genomic_DNA"/>
</dbReference>
<evidence type="ECO:0000313" key="2">
    <source>
        <dbReference type="Proteomes" id="UP000257030"/>
    </source>
</evidence>
<keyword evidence="2" id="KW-1185">Reference proteome</keyword>
<dbReference type="GO" id="GO:0003677">
    <property type="term" value="F:DNA binding"/>
    <property type="evidence" value="ECO:0007669"/>
    <property type="project" value="UniProtKB-KW"/>
</dbReference>
<dbReference type="RefSeq" id="WP_116012088.1">
    <property type="nucleotide sequence ID" value="NZ_QNUH01000008.1"/>
</dbReference>